<name>A0A1G9T1G9_9FIRM</name>
<dbReference type="SMART" id="SM00797">
    <property type="entry name" value="AHS2"/>
    <property type="match status" value="1"/>
</dbReference>
<dbReference type="GO" id="GO:0005524">
    <property type="term" value="F:ATP binding"/>
    <property type="evidence" value="ECO:0007669"/>
    <property type="project" value="UniProtKB-KW"/>
</dbReference>
<keyword evidence="2" id="KW-0378">Hydrolase</keyword>
<sequence length="333" mass="35739">MSITVLRPGLLTTIQDLGRYGYQKYGVIASGGMDVYALRLANILVGNEQTEAVLEITMLGPSLQVNEDLLLAITGGDLSPVVNGRPVPLWRPVYVKKGSILSFGVCKSGCRAYLAIAGGYQIAAIMGSKSTYLRAGIGGYQGRALQAADVLEINAPVAQAARFKQYFAQQAGGDITAPAWHADAGYIRQALPVAVIRVIRGEQFELFAAESVEQFRQAIFQVSTQSDRMGYRLTGVSLQLKEPVEMISEAVSLGAIQVPPDGNPIILLADRQTAGGYPKIAKVALVDVDKLAQIKPGGKIRFKEITVDQAESLYLSREQTISSLQAAVQLKLA</sequence>
<evidence type="ECO:0000313" key="5">
    <source>
        <dbReference type="EMBL" id="SDM41500.1"/>
    </source>
</evidence>
<dbReference type="OrthoDB" id="9782422at2"/>
<keyword evidence="1" id="KW-0547">Nucleotide-binding</keyword>
<dbReference type="InterPro" id="IPR029000">
    <property type="entry name" value="Cyclophilin-like_dom_sf"/>
</dbReference>
<evidence type="ECO:0000256" key="1">
    <source>
        <dbReference type="ARBA" id="ARBA00022741"/>
    </source>
</evidence>
<proteinExistence type="predicted"/>
<dbReference type="PANTHER" id="PTHR43309:SF5">
    <property type="entry name" value="5-OXOPROLINASE SUBUNIT C"/>
    <property type="match status" value="1"/>
</dbReference>
<dbReference type="Proteomes" id="UP000214880">
    <property type="component" value="Unassembled WGS sequence"/>
</dbReference>
<dbReference type="InterPro" id="IPR052708">
    <property type="entry name" value="PxpC"/>
</dbReference>
<gene>
    <name evidence="5" type="ORF">SAMN04488502_104184</name>
</gene>
<dbReference type="SUPFAM" id="SSF50891">
    <property type="entry name" value="Cyclophilin-like"/>
    <property type="match status" value="1"/>
</dbReference>
<dbReference type="InterPro" id="IPR003778">
    <property type="entry name" value="CT_A_B"/>
</dbReference>
<dbReference type="PANTHER" id="PTHR43309">
    <property type="entry name" value="5-OXOPROLINASE SUBUNIT C"/>
    <property type="match status" value="1"/>
</dbReference>
<evidence type="ECO:0000259" key="4">
    <source>
        <dbReference type="SMART" id="SM00797"/>
    </source>
</evidence>
<dbReference type="Pfam" id="PF02626">
    <property type="entry name" value="CT_A_B"/>
    <property type="match status" value="1"/>
</dbReference>
<organism evidence="5 6">
    <name type="scientific">Dendrosporobacter quercicolus</name>
    <dbReference type="NCBI Taxonomy" id="146817"/>
    <lineage>
        <taxon>Bacteria</taxon>
        <taxon>Bacillati</taxon>
        <taxon>Bacillota</taxon>
        <taxon>Negativicutes</taxon>
        <taxon>Selenomonadales</taxon>
        <taxon>Sporomusaceae</taxon>
        <taxon>Dendrosporobacter</taxon>
    </lineage>
</organism>
<dbReference type="NCBIfam" id="TIGR00724">
    <property type="entry name" value="urea_amlyse_rel"/>
    <property type="match status" value="1"/>
</dbReference>
<dbReference type="EMBL" id="FNHB01000004">
    <property type="protein sequence ID" value="SDM41500.1"/>
    <property type="molecule type" value="Genomic_DNA"/>
</dbReference>
<evidence type="ECO:0000313" key="6">
    <source>
        <dbReference type="Proteomes" id="UP000214880"/>
    </source>
</evidence>
<keyword evidence="3" id="KW-0067">ATP-binding</keyword>
<dbReference type="RefSeq" id="WP_092072407.1">
    <property type="nucleotide sequence ID" value="NZ_FNHB01000004.1"/>
</dbReference>
<dbReference type="Gene3D" id="2.40.100.10">
    <property type="entry name" value="Cyclophilin-like"/>
    <property type="match status" value="1"/>
</dbReference>
<keyword evidence="6" id="KW-1185">Reference proteome</keyword>
<dbReference type="AlphaFoldDB" id="A0A1G9T1G9"/>
<dbReference type="GO" id="GO:0016787">
    <property type="term" value="F:hydrolase activity"/>
    <property type="evidence" value="ECO:0007669"/>
    <property type="project" value="UniProtKB-KW"/>
</dbReference>
<reference evidence="5 6" key="1">
    <citation type="submission" date="2016-10" db="EMBL/GenBank/DDBJ databases">
        <authorList>
            <person name="de Groot N.N."/>
        </authorList>
    </citation>
    <scope>NUCLEOTIDE SEQUENCE [LARGE SCALE GENOMIC DNA]</scope>
    <source>
        <strain evidence="5 6">DSM 1736</strain>
    </source>
</reference>
<evidence type="ECO:0000256" key="2">
    <source>
        <dbReference type="ARBA" id="ARBA00022801"/>
    </source>
</evidence>
<evidence type="ECO:0000256" key="3">
    <source>
        <dbReference type="ARBA" id="ARBA00022840"/>
    </source>
</evidence>
<dbReference type="STRING" id="146817.SAMN04488502_104184"/>
<accession>A0A1G9T1G9</accession>
<protein>
    <submittedName>
        <fullName evidence="5">Antagonist of KipI</fullName>
    </submittedName>
</protein>
<feature type="domain" description="Carboxyltransferase" evidence="4">
    <location>
        <begin position="24"/>
        <end position="320"/>
    </location>
</feature>